<proteinExistence type="predicted"/>
<accession>A0A5D5AGQ2</accession>
<dbReference type="RefSeq" id="WP_149083177.1">
    <property type="nucleotide sequence ID" value="NZ_VTAW01000053.1"/>
</dbReference>
<dbReference type="AlphaFoldDB" id="A0A5D5AGQ2"/>
<evidence type="ECO:0000313" key="2">
    <source>
        <dbReference type="Proteomes" id="UP000324104"/>
    </source>
</evidence>
<protein>
    <submittedName>
        <fullName evidence="1">Uncharacterized protein</fullName>
    </submittedName>
</protein>
<gene>
    <name evidence="1" type="ORF">FYC77_19575</name>
</gene>
<dbReference type="Proteomes" id="UP000324104">
    <property type="component" value="Unassembled WGS sequence"/>
</dbReference>
<dbReference type="EMBL" id="VTAW01000053">
    <property type="protein sequence ID" value="TYT60304.1"/>
    <property type="molecule type" value="Genomic_DNA"/>
</dbReference>
<evidence type="ECO:0000313" key="1">
    <source>
        <dbReference type="EMBL" id="TYT60304.1"/>
    </source>
</evidence>
<sequence length="156" mass="18379">MVFNGGVDWEQTPYYSRMKDWVSQDGSYKGMKDTAELDRRCEQLERLYMTIKRNGYTTQCLLTEQKIGELDNEPHFPLEQKEITVDVARNGELLWYGGAHRLSIAKLLELESIPVRIRVRHKRWQQLRDRVFEGHEEGINHPDLKPANATTKHIRI</sequence>
<reference evidence="1 2" key="1">
    <citation type="submission" date="2019-08" db="EMBL/GenBank/DDBJ databases">
        <title>Archaea genome.</title>
        <authorList>
            <person name="Kajale S."/>
            <person name="Shouche Y."/>
            <person name="Deshpande N."/>
            <person name="Sharma A."/>
        </authorList>
    </citation>
    <scope>NUCLEOTIDE SEQUENCE [LARGE SCALE GENOMIC DNA]</scope>
    <source>
        <strain evidence="1 2">ESP3B_9</strain>
    </source>
</reference>
<organism evidence="1 2">
    <name type="scientific">Natrialba swarupiae</name>
    <dbReference type="NCBI Taxonomy" id="2448032"/>
    <lineage>
        <taxon>Archaea</taxon>
        <taxon>Methanobacteriati</taxon>
        <taxon>Methanobacteriota</taxon>
        <taxon>Stenosarchaea group</taxon>
        <taxon>Halobacteria</taxon>
        <taxon>Halobacteriales</taxon>
        <taxon>Natrialbaceae</taxon>
        <taxon>Natrialba</taxon>
    </lineage>
</organism>
<keyword evidence="2" id="KW-1185">Reference proteome</keyword>
<comment type="caution">
    <text evidence="1">The sequence shown here is derived from an EMBL/GenBank/DDBJ whole genome shotgun (WGS) entry which is preliminary data.</text>
</comment>
<name>A0A5D5AGQ2_9EURY</name>